<dbReference type="EMBL" id="BJMM01000013">
    <property type="protein sequence ID" value="GEB50476.1"/>
    <property type="molecule type" value="Genomic_DNA"/>
</dbReference>
<dbReference type="PRINTS" id="PR00413">
    <property type="entry name" value="HADHALOGNASE"/>
</dbReference>
<dbReference type="SUPFAM" id="SSF56784">
    <property type="entry name" value="HAD-like"/>
    <property type="match status" value="1"/>
</dbReference>
<dbReference type="RefSeq" id="WP_230988687.1">
    <property type="nucleotide sequence ID" value="NZ_BJMM01000013.1"/>
</dbReference>
<dbReference type="InterPro" id="IPR006439">
    <property type="entry name" value="HAD-SF_hydro_IA"/>
</dbReference>
<dbReference type="SFLD" id="SFLDG01129">
    <property type="entry name" value="C1.5:_HAD__Beta-PGM__Phosphata"/>
    <property type="match status" value="1"/>
</dbReference>
<reference evidence="1 2" key="1">
    <citation type="submission" date="2019-06" db="EMBL/GenBank/DDBJ databases">
        <title>Whole genome shotgun sequence of Streptomyces cacaoi subsp. cacaoi NBRC 12748.</title>
        <authorList>
            <person name="Hosoyama A."/>
            <person name="Uohara A."/>
            <person name="Ohji S."/>
            <person name="Ichikawa N."/>
        </authorList>
    </citation>
    <scope>NUCLEOTIDE SEQUENCE [LARGE SCALE GENOMIC DNA]</scope>
    <source>
        <strain evidence="1 2">NBRC 12748</strain>
    </source>
</reference>
<dbReference type="InterPro" id="IPR036412">
    <property type="entry name" value="HAD-like_sf"/>
</dbReference>
<keyword evidence="2" id="KW-1185">Reference proteome</keyword>
<dbReference type="SFLD" id="SFLDS00003">
    <property type="entry name" value="Haloacid_Dehalogenase"/>
    <property type="match status" value="1"/>
</dbReference>
<evidence type="ECO:0000313" key="1">
    <source>
        <dbReference type="EMBL" id="GEB50476.1"/>
    </source>
</evidence>
<evidence type="ECO:0008006" key="3">
    <source>
        <dbReference type="Google" id="ProtNLM"/>
    </source>
</evidence>
<dbReference type="CDD" id="cd02603">
    <property type="entry name" value="HAD_sEH-N_like"/>
    <property type="match status" value="1"/>
</dbReference>
<dbReference type="PANTHER" id="PTHR47829">
    <property type="entry name" value="HYDROLASE, PUTATIVE (AFU_ORTHOLOGUE AFUA_1G12880)-RELATED"/>
    <property type="match status" value="1"/>
</dbReference>
<protein>
    <recommendedName>
        <fullName evidence="3">HAD-IA family hydrolase</fullName>
    </recommendedName>
</protein>
<dbReference type="InterPro" id="IPR023214">
    <property type="entry name" value="HAD_sf"/>
</dbReference>
<dbReference type="InterPro" id="IPR023198">
    <property type="entry name" value="PGP-like_dom2"/>
</dbReference>
<dbReference type="Gene3D" id="3.40.50.1000">
    <property type="entry name" value="HAD superfamily/HAD-like"/>
    <property type="match status" value="1"/>
</dbReference>
<comment type="caution">
    <text evidence="1">The sequence shown here is derived from an EMBL/GenBank/DDBJ whole genome shotgun (WGS) entry which is preliminary data.</text>
</comment>
<dbReference type="InterPro" id="IPR052898">
    <property type="entry name" value="ACAD10-like"/>
</dbReference>
<evidence type="ECO:0000313" key="2">
    <source>
        <dbReference type="Proteomes" id="UP000319210"/>
    </source>
</evidence>
<organism evidence="1 2">
    <name type="scientific">Streptomyces cacaoi</name>
    <dbReference type="NCBI Taxonomy" id="1898"/>
    <lineage>
        <taxon>Bacteria</taxon>
        <taxon>Bacillati</taxon>
        <taxon>Actinomycetota</taxon>
        <taxon>Actinomycetes</taxon>
        <taxon>Kitasatosporales</taxon>
        <taxon>Streptomycetaceae</taxon>
        <taxon>Streptomyces</taxon>
    </lineage>
</organism>
<dbReference type="Proteomes" id="UP000319210">
    <property type="component" value="Unassembled WGS sequence"/>
</dbReference>
<dbReference type="Gene3D" id="1.10.150.240">
    <property type="entry name" value="Putative phosphatase, domain 2"/>
    <property type="match status" value="1"/>
</dbReference>
<proteinExistence type="predicted"/>
<sequence length="218" mass="23123">MSTPGGRGDTRGRALLIDLGGVLVADALPTTAEVWSRRLGLTPQDVAEGIYGGDEDQVLIGRMSEPDWWDVVARRLGLDAARTAALRDDLTGHPVYDDALVDAVRAVRPVVRTAFVSNAWPHTRTGLATLLSRADAAVLSCEVGVAKPDPGIYRCALETLGVAARDALFVDDREENVATARRLGMRGHVHTATPETLAAVEEFTGVPLRGDAPGGHGE</sequence>
<dbReference type="NCBIfam" id="TIGR01509">
    <property type="entry name" value="HAD-SF-IA-v3"/>
    <property type="match status" value="1"/>
</dbReference>
<name>A0A4Y3QYF2_STRCI</name>
<accession>A0A4Y3QYF2</accession>
<dbReference type="PANTHER" id="PTHR47829:SF1">
    <property type="entry name" value="HAD FAMILY PHOSPHATASE"/>
    <property type="match status" value="1"/>
</dbReference>
<dbReference type="AlphaFoldDB" id="A0A4Y3QYF2"/>
<dbReference type="Pfam" id="PF00702">
    <property type="entry name" value="Hydrolase"/>
    <property type="match status" value="1"/>
</dbReference>
<gene>
    <name evidence="1" type="ORF">SCA03_30270</name>
</gene>